<evidence type="ECO:0000256" key="6">
    <source>
        <dbReference type="ARBA" id="ARBA00022723"/>
    </source>
</evidence>
<comment type="subunit">
    <text evidence="3 12">Monomer.</text>
</comment>
<keyword evidence="9 12" id="KW-0067">ATP-binding</keyword>
<evidence type="ECO:0000256" key="4">
    <source>
        <dbReference type="ARBA" id="ARBA00022490"/>
    </source>
</evidence>
<dbReference type="AlphaFoldDB" id="A0A432ZPG0"/>
<feature type="short sequence motif" description="'KMSKS' region" evidence="12">
    <location>
        <begin position="267"/>
        <end position="271"/>
    </location>
</feature>
<dbReference type="PRINTS" id="PR00983">
    <property type="entry name" value="TRNASYNTHCYS"/>
</dbReference>
<keyword evidence="4 12" id="KW-0963">Cytoplasm</keyword>
<feature type="binding site" evidence="12">
    <location>
        <position position="210"/>
    </location>
    <ligand>
        <name>Zn(2+)</name>
        <dbReference type="ChEBI" id="CHEBI:29105"/>
    </ligand>
</feature>
<evidence type="ECO:0000256" key="12">
    <source>
        <dbReference type="HAMAP-Rule" id="MF_00041"/>
    </source>
</evidence>
<dbReference type="FunFam" id="3.40.50.620:FF:000009">
    <property type="entry name" value="Cysteine--tRNA ligase"/>
    <property type="match status" value="1"/>
</dbReference>
<dbReference type="PANTHER" id="PTHR10890:SF3">
    <property type="entry name" value="CYSTEINE--TRNA LIGASE, CYTOPLASMIC"/>
    <property type="match status" value="1"/>
</dbReference>
<comment type="caution">
    <text evidence="14">The sequence shown here is derived from an EMBL/GenBank/DDBJ whole genome shotgun (WGS) entry which is preliminary data.</text>
</comment>
<dbReference type="InterPro" id="IPR015273">
    <property type="entry name" value="Cys-tRNA-synt_Ia_DALR"/>
</dbReference>
<dbReference type="Proteomes" id="UP000287996">
    <property type="component" value="Unassembled WGS sequence"/>
</dbReference>
<gene>
    <name evidence="12" type="primary">cysS</name>
    <name evidence="14" type="ORF">CWI84_08835</name>
</gene>
<name>A0A432ZPG0_9GAMM</name>
<dbReference type="NCBIfam" id="TIGR00435">
    <property type="entry name" value="cysS"/>
    <property type="match status" value="1"/>
</dbReference>
<proteinExistence type="inferred from homology"/>
<evidence type="ECO:0000313" key="15">
    <source>
        <dbReference type="Proteomes" id="UP000287996"/>
    </source>
</evidence>
<dbReference type="SMART" id="SM00840">
    <property type="entry name" value="DALR_2"/>
    <property type="match status" value="1"/>
</dbReference>
<dbReference type="Pfam" id="PF09190">
    <property type="entry name" value="DALR_2"/>
    <property type="match status" value="1"/>
</dbReference>
<feature type="binding site" evidence="12">
    <location>
        <position position="239"/>
    </location>
    <ligand>
        <name>Zn(2+)</name>
        <dbReference type="ChEBI" id="CHEBI:29105"/>
    </ligand>
</feature>
<dbReference type="InterPro" id="IPR032678">
    <property type="entry name" value="tRNA-synt_1_cat_dom"/>
</dbReference>
<dbReference type="CDD" id="cd07963">
    <property type="entry name" value="Anticodon_Ia_Cys"/>
    <property type="match status" value="1"/>
</dbReference>
<evidence type="ECO:0000259" key="13">
    <source>
        <dbReference type="SMART" id="SM00840"/>
    </source>
</evidence>
<dbReference type="Pfam" id="PF01406">
    <property type="entry name" value="tRNA-synt_1e"/>
    <property type="match status" value="1"/>
</dbReference>
<keyword evidence="15" id="KW-1185">Reference proteome</keyword>
<dbReference type="GO" id="GO:0005829">
    <property type="term" value="C:cytosol"/>
    <property type="evidence" value="ECO:0007669"/>
    <property type="project" value="TreeGrafter"/>
</dbReference>
<feature type="short sequence motif" description="'HIGH' region" evidence="12">
    <location>
        <begin position="31"/>
        <end position="41"/>
    </location>
</feature>
<dbReference type="Pfam" id="PF23493">
    <property type="entry name" value="CysS_C"/>
    <property type="match status" value="1"/>
</dbReference>
<keyword evidence="8 12" id="KW-0862">Zinc</keyword>
<dbReference type="PANTHER" id="PTHR10890">
    <property type="entry name" value="CYSTEINYL-TRNA SYNTHETASE"/>
    <property type="match status" value="1"/>
</dbReference>
<dbReference type="GO" id="GO:0008270">
    <property type="term" value="F:zinc ion binding"/>
    <property type="evidence" value="ECO:0007669"/>
    <property type="project" value="UniProtKB-UniRule"/>
</dbReference>
<accession>A0A432ZPG0</accession>
<dbReference type="Gene3D" id="1.20.120.1910">
    <property type="entry name" value="Cysteine-tRNA ligase, C-terminal anti-codon recognition domain"/>
    <property type="match status" value="1"/>
</dbReference>
<dbReference type="HAMAP" id="MF_00041">
    <property type="entry name" value="Cys_tRNA_synth"/>
    <property type="match status" value="1"/>
</dbReference>
<evidence type="ECO:0000256" key="2">
    <source>
        <dbReference type="ARBA" id="ARBA00005594"/>
    </source>
</evidence>
<dbReference type="GO" id="GO:0004817">
    <property type="term" value="F:cysteine-tRNA ligase activity"/>
    <property type="evidence" value="ECO:0007669"/>
    <property type="project" value="UniProtKB-UniRule"/>
</dbReference>
<comment type="catalytic activity">
    <reaction evidence="12">
        <text>tRNA(Cys) + L-cysteine + ATP = L-cysteinyl-tRNA(Cys) + AMP + diphosphate</text>
        <dbReference type="Rhea" id="RHEA:17773"/>
        <dbReference type="Rhea" id="RHEA-COMP:9661"/>
        <dbReference type="Rhea" id="RHEA-COMP:9679"/>
        <dbReference type="ChEBI" id="CHEBI:30616"/>
        <dbReference type="ChEBI" id="CHEBI:33019"/>
        <dbReference type="ChEBI" id="CHEBI:35235"/>
        <dbReference type="ChEBI" id="CHEBI:78442"/>
        <dbReference type="ChEBI" id="CHEBI:78517"/>
        <dbReference type="ChEBI" id="CHEBI:456215"/>
        <dbReference type="EC" id="6.1.1.16"/>
    </reaction>
</comment>
<dbReference type="InterPro" id="IPR015803">
    <property type="entry name" value="Cys-tRNA-ligase"/>
</dbReference>
<evidence type="ECO:0000256" key="7">
    <source>
        <dbReference type="ARBA" id="ARBA00022741"/>
    </source>
</evidence>
<dbReference type="InterPro" id="IPR024909">
    <property type="entry name" value="Cys-tRNA/MSH_ligase"/>
</dbReference>
<dbReference type="EMBL" id="PIQH01000008">
    <property type="protein sequence ID" value="RUO79728.1"/>
    <property type="molecule type" value="Genomic_DNA"/>
</dbReference>
<dbReference type="SUPFAM" id="SSF52374">
    <property type="entry name" value="Nucleotidylyl transferase"/>
    <property type="match status" value="1"/>
</dbReference>
<evidence type="ECO:0000256" key="9">
    <source>
        <dbReference type="ARBA" id="ARBA00022840"/>
    </source>
</evidence>
<evidence type="ECO:0000256" key="3">
    <source>
        <dbReference type="ARBA" id="ARBA00011245"/>
    </source>
</evidence>
<comment type="similarity">
    <text evidence="2 12">Belongs to the class-I aminoacyl-tRNA synthetase family.</text>
</comment>
<evidence type="ECO:0000256" key="5">
    <source>
        <dbReference type="ARBA" id="ARBA00022598"/>
    </source>
</evidence>
<dbReference type="Gene3D" id="3.40.50.620">
    <property type="entry name" value="HUPs"/>
    <property type="match status" value="1"/>
</dbReference>
<reference evidence="14 15" key="1">
    <citation type="journal article" date="2011" name="Front. Microbiol.">
        <title>Genomic signatures of strain selection and enhancement in Bacillus atrophaeus var. globigii, a historical biowarfare simulant.</title>
        <authorList>
            <person name="Gibbons H.S."/>
            <person name="Broomall S.M."/>
            <person name="McNew L.A."/>
            <person name="Daligault H."/>
            <person name="Chapman C."/>
            <person name="Bruce D."/>
            <person name="Karavis M."/>
            <person name="Krepps M."/>
            <person name="McGregor P.A."/>
            <person name="Hong C."/>
            <person name="Park K.H."/>
            <person name="Akmal A."/>
            <person name="Feldman A."/>
            <person name="Lin J.S."/>
            <person name="Chang W.E."/>
            <person name="Higgs B.W."/>
            <person name="Demirev P."/>
            <person name="Lindquist J."/>
            <person name="Liem A."/>
            <person name="Fochler E."/>
            <person name="Read T.D."/>
            <person name="Tapia R."/>
            <person name="Johnson S."/>
            <person name="Bishop-Lilly K.A."/>
            <person name="Detter C."/>
            <person name="Han C."/>
            <person name="Sozhamannan S."/>
            <person name="Rosenzweig C.N."/>
            <person name="Skowronski E.W."/>
        </authorList>
    </citation>
    <scope>NUCLEOTIDE SEQUENCE [LARGE SCALE GENOMIC DNA]</scope>
    <source>
        <strain evidence="14 15">CC-PW-9</strain>
    </source>
</reference>
<keyword evidence="5 12" id="KW-0436">Ligase</keyword>
<dbReference type="EC" id="6.1.1.16" evidence="12"/>
<dbReference type="CDD" id="cd00672">
    <property type="entry name" value="CysRS_core"/>
    <property type="match status" value="1"/>
</dbReference>
<dbReference type="InterPro" id="IPR056411">
    <property type="entry name" value="CysS_C"/>
</dbReference>
<keyword evidence="11 12" id="KW-0030">Aminoacyl-tRNA synthetase</keyword>
<feature type="binding site" evidence="12">
    <location>
        <position position="29"/>
    </location>
    <ligand>
        <name>Zn(2+)</name>
        <dbReference type="ChEBI" id="CHEBI:29105"/>
    </ligand>
</feature>
<evidence type="ECO:0000313" key="14">
    <source>
        <dbReference type="EMBL" id="RUO79728.1"/>
    </source>
</evidence>
<dbReference type="RefSeq" id="WP_126842236.1">
    <property type="nucleotide sequence ID" value="NZ_PIQH01000008.1"/>
</dbReference>
<evidence type="ECO:0000256" key="11">
    <source>
        <dbReference type="ARBA" id="ARBA00023146"/>
    </source>
</evidence>
<protein>
    <recommendedName>
        <fullName evidence="12">Cysteine--tRNA ligase</fullName>
        <ecNumber evidence="12">6.1.1.16</ecNumber>
    </recommendedName>
    <alternativeName>
        <fullName evidence="12">Cysteinyl-tRNA synthetase</fullName>
        <shortName evidence="12">CysRS</shortName>
    </alternativeName>
</protein>
<comment type="cofactor">
    <cofactor evidence="12">
        <name>Zn(2+)</name>
        <dbReference type="ChEBI" id="CHEBI:29105"/>
    </cofactor>
    <text evidence="12">Binds 1 zinc ion per subunit.</text>
</comment>
<dbReference type="GO" id="GO:0006423">
    <property type="term" value="P:cysteinyl-tRNA aminoacylation"/>
    <property type="evidence" value="ECO:0007669"/>
    <property type="project" value="UniProtKB-UniRule"/>
</dbReference>
<evidence type="ECO:0000256" key="1">
    <source>
        <dbReference type="ARBA" id="ARBA00004496"/>
    </source>
</evidence>
<dbReference type="SUPFAM" id="SSF47323">
    <property type="entry name" value="Anticodon-binding domain of a subclass of class I aminoacyl-tRNA synthetases"/>
    <property type="match status" value="1"/>
</dbReference>
<dbReference type="InterPro" id="IPR014729">
    <property type="entry name" value="Rossmann-like_a/b/a_fold"/>
</dbReference>
<sequence>MALTLFNTLTRKKQTFTPIDPNSVGVYVCGVTTYDHCHIGHARTYVAFDTLVRYLRAAGYPVKYVRNITDIDDKIIERANQRGMTARQLADQYIADMHEDFAALNIQQPDVEPRVSEHMADIIAMIERLIEREVAYKTADGDVLFSVSGFTDYGKLSRQDLEQLQAGARVEVNQDKHDPLDFVLWKHAKPGEPSWPSPWGEGRPGWHIECSAMNKRHLGENFDIHGGGSDLIFPHHENEVAQSCCANDSPYVNYWMHSGMVQVDDVKMSKSLGNFFTIRDVLQKYDAETVRYFLQTSHYRSQLNYSQDNLEQAHAALERLYTALRGVQLVAPEEAVKAAFWQQFQHAMDDDLNVPEALAVLFELAKAINREKANEPELAGQYASILRELGGYLGLLQRQPDEFLQGAGDSDRDFANKVEALIAKRNNARKEKDWSTADAARDELAALGVVLEDSANGTTWRRG</sequence>
<feature type="binding site" evidence="12">
    <location>
        <position position="235"/>
    </location>
    <ligand>
        <name>Zn(2+)</name>
        <dbReference type="ChEBI" id="CHEBI:29105"/>
    </ligand>
</feature>
<feature type="domain" description="Cysteinyl-tRNA synthetase class Ia DALR" evidence="13">
    <location>
        <begin position="343"/>
        <end position="404"/>
    </location>
</feature>
<keyword evidence="7 12" id="KW-0547">Nucleotide-binding</keyword>
<comment type="subcellular location">
    <subcellularLocation>
        <location evidence="1 12">Cytoplasm</location>
    </subcellularLocation>
</comment>
<dbReference type="InterPro" id="IPR009080">
    <property type="entry name" value="tRNAsynth_Ia_anticodon-bd"/>
</dbReference>
<evidence type="ECO:0000256" key="10">
    <source>
        <dbReference type="ARBA" id="ARBA00022917"/>
    </source>
</evidence>
<keyword evidence="6 12" id="KW-0479">Metal-binding</keyword>
<organism evidence="14 15">
    <name type="scientific">Idiomarina tyrosinivorans</name>
    <dbReference type="NCBI Taxonomy" id="1445662"/>
    <lineage>
        <taxon>Bacteria</taxon>
        <taxon>Pseudomonadati</taxon>
        <taxon>Pseudomonadota</taxon>
        <taxon>Gammaproteobacteria</taxon>
        <taxon>Alteromonadales</taxon>
        <taxon>Idiomarinaceae</taxon>
        <taxon>Idiomarina</taxon>
    </lineage>
</organism>
<feature type="binding site" evidence="12">
    <location>
        <position position="270"/>
    </location>
    <ligand>
        <name>ATP</name>
        <dbReference type="ChEBI" id="CHEBI:30616"/>
    </ligand>
</feature>
<keyword evidence="10 12" id="KW-0648">Protein biosynthesis</keyword>
<dbReference type="OrthoDB" id="9815130at2"/>
<evidence type="ECO:0000256" key="8">
    <source>
        <dbReference type="ARBA" id="ARBA00022833"/>
    </source>
</evidence>
<dbReference type="GO" id="GO:0005524">
    <property type="term" value="F:ATP binding"/>
    <property type="evidence" value="ECO:0007669"/>
    <property type="project" value="UniProtKB-UniRule"/>
</dbReference>